<dbReference type="STRING" id="1266660.A0A1G4JDZ4"/>
<dbReference type="InterPro" id="IPR031783">
    <property type="entry name" value="Csm2"/>
</dbReference>
<dbReference type="Pfam" id="PF16834">
    <property type="entry name" value="CSM2"/>
    <property type="match status" value="1"/>
</dbReference>
<name>A0A1G4JDZ4_9SACH</name>
<keyword evidence="2" id="KW-1185">Reference proteome</keyword>
<dbReference type="OrthoDB" id="4067310at2759"/>
<evidence type="ECO:0000313" key="2">
    <source>
        <dbReference type="Proteomes" id="UP000190274"/>
    </source>
</evidence>
<dbReference type="GO" id="GO:0005634">
    <property type="term" value="C:nucleus"/>
    <property type="evidence" value="ECO:0007669"/>
    <property type="project" value="InterPro"/>
</dbReference>
<organism evidence="1 2">
    <name type="scientific">Lachancea dasiensis</name>
    <dbReference type="NCBI Taxonomy" id="1072105"/>
    <lineage>
        <taxon>Eukaryota</taxon>
        <taxon>Fungi</taxon>
        <taxon>Dikarya</taxon>
        <taxon>Ascomycota</taxon>
        <taxon>Saccharomycotina</taxon>
        <taxon>Saccharomycetes</taxon>
        <taxon>Saccharomycetales</taxon>
        <taxon>Saccharomycetaceae</taxon>
        <taxon>Lachancea</taxon>
    </lineage>
</organism>
<sequence length="239" mass="26239">MKRVPETNARHATGRYCAMAIGLLPEDKVVVWYSSAEQSISETMAAFLLPTAGPVADTAARLRTLYFVDAMDRFPVSEFCQCLPPGDNDALFEDVRIMTALDMEELANVVRKIAQLTQMARSAHSRAPQTTPVPHVLVFLRGLDVAFRNTALKDPARAHLLLKDTMLRLRMLANSAQFPTTTVVLFPESQAGAPVRSTGSSGPPFKKQSLGSVHVTSLPAYLSKFYADRTLVLEYAQPS</sequence>
<gene>
    <name evidence="1" type="ORF">LADA_0E09692G</name>
</gene>
<proteinExistence type="predicted"/>
<dbReference type="InterPro" id="IPR027417">
    <property type="entry name" value="P-loop_NTPase"/>
</dbReference>
<dbReference type="AlphaFoldDB" id="A0A1G4JDZ4"/>
<dbReference type="GO" id="GO:0000725">
    <property type="term" value="P:recombinational repair"/>
    <property type="evidence" value="ECO:0007669"/>
    <property type="project" value="InterPro"/>
</dbReference>
<evidence type="ECO:0000313" key="1">
    <source>
        <dbReference type="EMBL" id="SCU88363.1"/>
    </source>
</evidence>
<dbReference type="EMBL" id="LT598455">
    <property type="protein sequence ID" value="SCU88363.1"/>
    <property type="molecule type" value="Genomic_DNA"/>
</dbReference>
<dbReference type="Gene3D" id="3.40.50.300">
    <property type="entry name" value="P-loop containing nucleotide triphosphate hydrolases"/>
    <property type="match status" value="1"/>
</dbReference>
<reference evidence="2" key="1">
    <citation type="submission" date="2016-03" db="EMBL/GenBank/DDBJ databases">
        <authorList>
            <person name="Devillers H."/>
        </authorList>
    </citation>
    <scope>NUCLEOTIDE SEQUENCE [LARGE SCALE GENOMIC DNA]</scope>
</reference>
<dbReference type="GO" id="GO:0097196">
    <property type="term" value="C:Shu complex"/>
    <property type="evidence" value="ECO:0007669"/>
    <property type="project" value="InterPro"/>
</dbReference>
<accession>A0A1G4JDZ4</accession>
<dbReference type="Proteomes" id="UP000190274">
    <property type="component" value="Chromosome E"/>
</dbReference>
<protein>
    <submittedName>
        <fullName evidence="1">LADA_0E09692g1_1</fullName>
    </submittedName>
</protein>